<dbReference type="GO" id="GO:0008815">
    <property type="term" value="F:citrate (pro-3S)-lyase activity"/>
    <property type="evidence" value="ECO:0007669"/>
    <property type="project" value="UniProtKB-EC"/>
</dbReference>
<accession>A0A7L7KP67</accession>
<dbReference type="EMBL" id="CP048914">
    <property type="protein sequence ID" value="QMS84325.1"/>
    <property type="molecule type" value="Genomic_DNA"/>
</dbReference>
<keyword evidence="3" id="KW-0597">Phosphoprotein</keyword>
<organism evidence="4 5">
    <name type="scientific">Candidatus Xianfuyuplasma coldseepsis</name>
    <dbReference type="NCBI Taxonomy" id="2782163"/>
    <lineage>
        <taxon>Bacteria</taxon>
        <taxon>Bacillati</taxon>
        <taxon>Mycoplasmatota</taxon>
        <taxon>Mollicutes</taxon>
        <taxon>Candidatus Izemoplasmatales</taxon>
        <taxon>Candidatus Izemoplasmataceae</taxon>
        <taxon>Candidatus Xianfuyuplasma</taxon>
    </lineage>
</organism>
<evidence type="ECO:0000313" key="4">
    <source>
        <dbReference type="EMBL" id="QMS84325.1"/>
    </source>
</evidence>
<dbReference type="AlphaFoldDB" id="A0A7L7KP67"/>
<protein>
    <submittedName>
        <fullName evidence="4">Citrate lyase acyl carrier protein</fullName>
        <ecNumber evidence="4">4.1.3.6</ecNumber>
    </submittedName>
</protein>
<dbReference type="RefSeq" id="WP_258877936.1">
    <property type="nucleotide sequence ID" value="NZ_CP048914.1"/>
</dbReference>
<gene>
    <name evidence="4" type="primary">citD</name>
    <name evidence="4" type="ORF">G4Z02_00735</name>
</gene>
<dbReference type="InterPro" id="IPR023439">
    <property type="entry name" value="Mal_deCO2ase/Cit_lyase_ACP"/>
</dbReference>
<dbReference type="NCBIfam" id="NF009726">
    <property type="entry name" value="PRK13253.1"/>
    <property type="match status" value="1"/>
</dbReference>
<dbReference type="InterPro" id="IPR006495">
    <property type="entry name" value="CitD"/>
</dbReference>
<dbReference type="Pfam" id="PF06857">
    <property type="entry name" value="ACP"/>
    <property type="match status" value="1"/>
</dbReference>
<dbReference type="Proteomes" id="UP000514720">
    <property type="component" value="Chromosome"/>
</dbReference>
<dbReference type="KEGG" id="xcl:G4Z02_00735"/>
<keyword evidence="5" id="KW-1185">Reference proteome</keyword>
<dbReference type="EC" id="4.1.3.6" evidence="4"/>
<evidence type="ECO:0000256" key="3">
    <source>
        <dbReference type="ARBA" id="ARBA00022553"/>
    </source>
</evidence>
<evidence type="ECO:0000256" key="2">
    <source>
        <dbReference type="ARBA" id="ARBA00022490"/>
    </source>
</evidence>
<evidence type="ECO:0000313" key="5">
    <source>
        <dbReference type="Proteomes" id="UP000514720"/>
    </source>
</evidence>
<sequence length="84" mass="9392">MIHTAGTTESSDCRIHVSPSEGIQIQIESIVFDQFGDQIYAVISTVLQEHNITDMKVECFDKGALDYTIRSRVITALKRGGYIE</sequence>
<evidence type="ECO:0000256" key="1">
    <source>
        <dbReference type="ARBA" id="ARBA00004496"/>
    </source>
</evidence>
<dbReference type="NCBIfam" id="TIGR01608">
    <property type="entry name" value="citD"/>
    <property type="match status" value="1"/>
</dbReference>
<reference evidence="4 5" key="1">
    <citation type="submission" date="2020-02" db="EMBL/GenBank/DDBJ databases">
        <authorList>
            <person name="Zheng R.K."/>
            <person name="Sun C.M."/>
        </authorList>
    </citation>
    <scope>NUCLEOTIDE SEQUENCE [LARGE SCALE GENOMIC DNA]</scope>
    <source>
        <strain evidence="5">zrk13</strain>
    </source>
</reference>
<proteinExistence type="predicted"/>
<comment type="subcellular location">
    <subcellularLocation>
        <location evidence="1">Cytoplasm</location>
    </subcellularLocation>
</comment>
<dbReference type="GO" id="GO:0005737">
    <property type="term" value="C:cytoplasm"/>
    <property type="evidence" value="ECO:0007669"/>
    <property type="project" value="UniProtKB-SubCell"/>
</dbReference>
<keyword evidence="2" id="KW-0963">Cytoplasm</keyword>
<name>A0A7L7KP67_9MOLU</name>
<keyword evidence="4" id="KW-0456">Lyase</keyword>